<gene>
    <name evidence="2" type="ORF">P0Y53_12605</name>
</gene>
<dbReference type="AlphaFoldDB" id="A0AAJ5X1E3"/>
<evidence type="ECO:0000259" key="1">
    <source>
        <dbReference type="Pfam" id="PF12680"/>
    </source>
</evidence>
<dbReference type="EMBL" id="CP119311">
    <property type="protein sequence ID" value="WEK38340.1"/>
    <property type="molecule type" value="Genomic_DNA"/>
</dbReference>
<name>A0AAJ5X1E3_9BACT</name>
<proteinExistence type="predicted"/>
<protein>
    <submittedName>
        <fullName evidence="2">Nuclear transport factor 2 family protein</fullName>
    </submittedName>
</protein>
<dbReference type="SUPFAM" id="SSF54427">
    <property type="entry name" value="NTF2-like"/>
    <property type="match status" value="1"/>
</dbReference>
<accession>A0AAJ5X1E3</accession>
<dbReference type="InterPro" id="IPR037401">
    <property type="entry name" value="SnoaL-like"/>
</dbReference>
<reference evidence="2" key="1">
    <citation type="submission" date="2023-03" db="EMBL/GenBank/DDBJ databases">
        <title>Andean soil-derived lignocellulolytic bacterial consortium as a source of novel taxa and putative plastic-active enzymes.</title>
        <authorList>
            <person name="Diaz-Garcia L."/>
            <person name="Chuvochina M."/>
            <person name="Feuerriegel G."/>
            <person name="Bunk B."/>
            <person name="Sproer C."/>
            <person name="Streit W.R."/>
            <person name="Rodriguez L.M."/>
            <person name="Overmann J."/>
            <person name="Jimenez D.J."/>
        </authorList>
    </citation>
    <scope>NUCLEOTIDE SEQUENCE</scope>
    <source>
        <strain evidence="2">MAG 7</strain>
    </source>
</reference>
<evidence type="ECO:0000313" key="3">
    <source>
        <dbReference type="Proteomes" id="UP001220610"/>
    </source>
</evidence>
<evidence type="ECO:0000313" key="2">
    <source>
        <dbReference type="EMBL" id="WEK38340.1"/>
    </source>
</evidence>
<dbReference type="Proteomes" id="UP001220610">
    <property type="component" value="Chromosome"/>
</dbReference>
<organism evidence="2 3">
    <name type="scientific">Candidatus Pseudobacter hemicellulosilyticus</name>
    <dbReference type="NCBI Taxonomy" id="3121375"/>
    <lineage>
        <taxon>Bacteria</taxon>
        <taxon>Pseudomonadati</taxon>
        <taxon>Bacteroidota</taxon>
        <taxon>Chitinophagia</taxon>
        <taxon>Chitinophagales</taxon>
        <taxon>Chitinophagaceae</taxon>
        <taxon>Pseudobacter</taxon>
    </lineage>
</organism>
<sequence length="114" mass="13024">MEAKQIIRQIIALFDNNDTEGLINIVTDDFEWIMVGDMTVKGKEELKKMFAASGDMEMLSATKDHLVVEGNTGVCDGIVTMKENGEEKERHYCDIYELQGEKLKKMTTYIVNKR</sequence>
<feature type="domain" description="SnoaL-like" evidence="1">
    <location>
        <begin position="7"/>
        <end position="104"/>
    </location>
</feature>
<dbReference type="Gene3D" id="3.10.450.50">
    <property type="match status" value="1"/>
</dbReference>
<dbReference type="Pfam" id="PF12680">
    <property type="entry name" value="SnoaL_2"/>
    <property type="match status" value="1"/>
</dbReference>
<dbReference type="InterPro" id="IPR032710">
    <property type="entry name" value="NTF2-like_dom_sf"/>
</dbReference>